<accession>A0A178IFA2</accession>
<dbReference type="Proteomes" id="UP000078486">
    <property type="component" value="Unassembled WGS sequence"/>
</dbReference>
<organism evidence="2 3">
    <name type="scientific">Termitidicoccus mucosus</name>
    <dbReference type="NCBI Taxonomy" id="1184151"/>
    <lineage>
        <taxon>Bacteria</taxon>
        <taxon>Pseudomonadati</taxon>
        <taxon>Verrucomicrobiota</taxon>
        <taxon>Opitutia</taxon>
        <taxon>Opitutales</taxon>
        <taxon>Opitutaceae</taxon>
        <taxon>Termitidicoccus</taxon>
    </lineage>
</organism>
<dbReference type="PROSITE" id="PS51257">
    <property type="entry name" value="PROKAR_LIPOPROTEIN"/>
    <property type="match status" value="1"/>
</dbReference>
<evidence type="ECO:0000256" key="1">
    <source>
        <dbReference type="SAM" id="SignalP"/>
    </source>
</evidence>
<dbReference type="AlphaFoldDB" id="A0A178IFA2"/>
<proteinExistence type="predicted"/>
<keyword evidence="3" id="KW-1185">Reference proteome</keyword>
<sequence>MRSILAMLTSILLLGGCSKAKVSSAKIEWIHPNLKVTKIDNIADQATASRLFRLFDKIDRKQEGTPWDTPFYDAVITFFMSDGRSYQAKVYLPREKIFSGMWKHPDGVLMYFEAENGQSSELVELLGPLLPSEPVYPRTVYTVPNIPFDRGIPNFTKSALPIKGDFTR</sequence>
<protein>
    <recommendedName>
        <fullName evidence="4">Lipoprotein</fullName>
    </recommendedName>
</protein>
<evidence type="ECO:0008006" key="4">
    <source>
        <dbReference type="Google" id="ProtNLM"/>
    </source>
</evidence>
<dbReference type="RefSeq" id="WP_068771279.1">
    <property type="nucleotide sequence ID" value="NZ_KV441841.1"/>
</dbReference>
<gene>
    <name evidence="2" type="ORF">AW736_15870</name>
</gene>
<reference evidence="2 3" key="1">
    <citation type="submission" date="2016-01" db="EMBL/GenBank/DDBJ databases">
        <title>High potential of lignocellulose degradation of a new Verrucomicrobia species.</title>
        <authorList>
            <person name="Wang Y."/>
            <person name="Shi Y."/>
            <person name="Qiu Z."/>
            <person name="Liu S."/>
            <person name="Yang H."/>
        </authorList>
    </citation>
    <scope>NUCLEOTIDE SEQUENCE [LARGE SCALE GENOMIC DNA]</scope>
    <source>
        <strain evidence="2 3">TSB47</strain>
    </source>
</reference>
<dbReference type="EMBL" id="LRRQ01000125">
    <property type="protein sequence ID" value="OAM88703.1"/>
    <property type="molecule type" value="Genomic_DNA"/>
</dbReference>
<name>A0A178IFA2_9BACT</name>
<feature type="chain" id="PRO_5008088738" description="Lipoprotein" evidence="1">
    <location>
        <begin position="21"/>
        <end position="168"/>
    </location>
</feature>
<evidence type="ECO:0000313" key="3">
    <source>
        <dbReference type="Proteomes" id="UP000078486"/>
    </source>
</evidence>
<feature type="signal peptide" evidence="1">
    <location>
        <begin position="1"/>
        <end position="20"/>
    </location>
</feature>
<evidence type="ECO:0000313" key="2">
    <source>
        <dbReference type="EMBL" id="OAM88703.1"/>
    </source>
</evidence>
<keyword evidence="1" id="KW-0732">Signal</keyword>
<comment type="caution">
    <text evidence="2">The sequence shown here is derived from an EMBL/GenBank/DDBJ whole genome shotgun (WGS) entry which is preliminary data.</text>
</comment>